<dbReference type="PANTHER" id="PTHR42953">
    <property type="entry name" value="HIGH-AFFINITY ZINC UPTAKE SYSTEM PROTEIN ZNUA-RELATED"/>
    <property type="match status" value="1"/>
</dbReference>
<sequence>MHTAGALALMTVLATTAACGSGSADSGKAEGAFGVSAAMYPLQWLTERVGGPDIAVTGLAKPGVEPHDLELSPIQVARLEETGLVVYIRGVQPAVDEAVEQHAADRGFDAATAVRTLPATAGDEHAHEHAGETGEEHAGEHGDGTGEEHAGEHGDEHAGEGGSPISYDPHIWLDPSRFATVATKLGERLAAADPAHAQGYRERAAKVAAELTALDGEMTRGLRTCASNAIVTSHAAFAYLADRYRLRQIGVSGVNPDAEPAPARLAQVAEVARREKVTTIFTESLVSPKVAEVLASEVGAKTAVLDPIESRPASGDYTSAMRRNLTALQAALRCA</sequence>
<dbReference type="PANTHER" id="PTHR42953:SF3">
    <property type="entry name" value="HIGH-AFFINITY ZINC UPTAKE SYSTEM PROTEIN ZNUA"/>
    <property type="match status" value="1"/>
</dbReference>
<keyword evidence="7" id="KW-1185">Reference proteome</keyword>
<accession>A0ABQ2QHC2</accession>
<comment type="caution">
    <text evidence="6">The sequence shown here is derived from an EMBL/GenBank/DDBJ whole genome shotgun (WGS) entry which is preliminary data.</text>
</comment>
<evidence type="ECO:0000256" key="4">
    <source>
        <dbReference type="SAM" id="MobiDB-lite"/>
    </source>
</evidence>
<feature type="signal peptide" evidence="5">
    <location>
        <begin position="1"/>
        <end position="17"/>
    </location>
</feature>
<name>A0ABQ2QHC2_9ACTN</name>
<dbReference type="InterPro" id="IPR050492">
    <property type="entry name" value="Bact_metal-bind_prot9"/>
</dbReference>
<feature type="region of interest" description="Disordered" evidence="4">
    <location>
        <begin position="121"/>
        <end position="167"/>
    </location>
</feature>
<proteinExistence type="inferred from homology"/>
<protein>
    <submittedName>
        <fullName evidence="6">Zinc ABC transporter substrate-binding protein</fullName>
    </submittedName>
</protein>
<evidence type="ECO:0000256" key="1">
    <source>
        <dbReference type="ARBA" id="ARBA00011028"/>
    </source>
</evidence>
<dbReference type="Gene3D" id="3.40.50.1980">
    <property type="entry name" value="Nitrogenase molybdenum iron protein domain"/>
    <property type="match status" value="2"/>
</dbReference>
<dbReference type="SUPFAM" id="SSF53807">
    <property type="entry name" value="Helical backbone' metal receptor"/>
    <property type="match status" value="1"/>
</dbReference>
<reference evidence="7" key="1">
    <citation type="journal article" date="2019" name="Int. J. Syst. Evol. Microbiol.">
        <title>The Global Catalogue of Microorganisms (GCM) 10K type strain sequencing project: providing services to taxonomists for standard genome sequencing and annotation.</title>
        <authorList>
            <consortium name="The Broad Institute Genomics Platform"/>
            <consortium name="The Broad Institute Genome Sequencing Center for Infectious Disease"/>
            <person name="Wu L."/>
            <person name="Ma J."/>
        </authorList>
    </citation>
    <scope>NUCLEOTIDE SEQUENCE [LARGE SCALE GENOMIC DNA]</scope>
    <source>
        <strain evidence="7">JCM 3115</strain>
    </source>
</reference>
<evidence type="ECO:0000313" key="6">
    <source>
        <dbReference type="EMBL" id="GGP79715.1"/>
    </source>
</evidence>
<dbReference type="InterPro" id="IPR006127">
    <property type="entry name" value="ZnuA-like"/>
</dbReference>
<comment type="similarity">
    <text evidence="1">Belongs to the bacterial solute-binding protein 9 family.</text>
</comment>
<dbReference type="Proteomes" id="UP000611554">
    <property type="component" value="Unassembled WGS sequence"/>
</dbReference>
<evidence type="ECO:0000256" key="3">
    <source>
        <dbReference type="ARBA" id="ARBA00022729"/>
    </source>
</evidence>
<evidence type="ECO:0000256" key="5">
    <source>
        <dbReference type="SAM" id="SignalP"/>
    </source>
</evidence>
<evidence type="ECO:0000256" key="2">
    <source>
        <dbReference type="ARBA" id="ARBA00022448"/>
    </source>
</evidence>
<feature type="compositionally biased region" description="Basic and acidic residues" evidence="4">
    <location>
        <begin position="122"/>
        <end position="159"/>
    </location>
</feature>
<keyword evidence="3 5" id="KW-0732">Signal</keyword>
<dbReference type="EMBL" id="BMQJ01000001">
    <property type="protein sequence ID" value="GGP79715.1"/>
    <property type="molecule type" value="Genomic_DNA"/>
</dbReference>
<evidence type="ECO:0000313" key="7">
    <source>
        <dbReference type="Proteomes" id="UP000611554"/>
    </source>
</evidence>
<organism evidence="6 7">
    <name type="scientific">Streptosporangium pseudovulgare</name>
    <dbReference type="NCBI Taxonomy" id="35765"/>
    <lineage>
        <taxon>Bacteria</taxon>
        <taxon>Bacillati</taxon>
        <taxon>Actinomycetota</taxon>
        <taxon>Actinomycetes</taxon>
        <taxon>Streptosporangiales</taxon>
        <taxon>Streptosporangiaceae</taxon>
        <taxon>Streptosporangium</taxon>
    </lineage>
</organism>
<gene>
    <name evidence="6" type="ORF">GCM10010140_05290</name>
</gene>
<feature type="chain" id="PRO_5047324963" evidence="5">
    <location>
        <begin position="18"/>
        <end position="335"/>
    </location>
</feature>
<keyword evidence="2" id="KW-0813">Transport</keyword>
<dbReference type="Pfam" id="PF01297">
    <property type="entry name" value="ZnuA"/>
    <property type="match status" value="1"/>
</dbReference>